<accession>A0A7C5U5R5</accession>
<organism evidence="3">
    <name type="scientific">Caldiarchaeum subterraneum</name>
    <dbReference type="NCBI Taxonomy" id="311458"/>
    <lineage>
        <taxon>Archaea</taxon>
        <taxon>Nitrososphaerota</taxon>
        <taxon>Candidatus Caldarchaeales</taxon>
        <taxon>Candidatus Caldarchaeaceae</taxon>
        <taxon>Candidatus Caldarchaeum</taxon>
    </lineage>
</organism>
<protein>
    <submittedName>
        <fullName evidence="3">Amidohydrolase</fullName>
    </submittedName>
</protein>
<evidence type="ECO:0000259" key="2">
    <source>
        <dbReference type="Pfam" id="PF01979"/>
    </source>
</evidence>
<gene>
    <name evidence="3" type="ORF">ENM42_01670</name>
</gene>
<dbReference type="SUPFAM" id="SSF51338">
    <property type="entry name" value="Composite domain of metallo-dependent hydrolases"/>
    <property type="match status" value="1"/>
</dbReference>
<keyword evidence="1 3" id="KW-0378">Hydrolase</keyword>
<sequence>MVEDRLDKPLIEAAVKYAAVTRLQTGTTCVADVLEAPNALPGALDIEAQILEEAGLRAVLSFEATERLSTENGMKGLEENKLFIKKMNARERLIKGMHCIHTTFTCSPSFIQLCRRDADETGAGIHIHFEEAIHETHESLKRYGKYPAELYDELNFWGSDVMASQCVKTTFRELDILAKHDVKVSHQPLSNGEVGGGIAPVPEMLQRGMTVCLGTDGFIVDMFEVMRSDWLLHKAAKENTAVMPANTVFKMATENAAKALGFRGGRISKEMKADIIVLKSLFPTPVTPENVIMQIVIYASGSWVETVLVDGKIVVKDGETTKINAEKSRKGCIRAAEKFWGGV</sequence>
<dbReference type="Gene3D" id="2.30.40.10">
    <property type="entry name" value="Urease, subunit C, domain 1"/>
    <property type="match status" value="1"/>
</dbReference>
<feature type="domain" description="Amidohydrolase-related" evidence="2">
    <location>
        <begin position="11"/>
        <end position="314"/>
    </location>
</feature>
<evidence type="ECO:0000313" key="3">
    <source>
        <dbReference type="EMBL" id="HHR40516.1"/>
    </source>
</evidence>
<dbReference type="PANTHER" id="PTHR43794:SF11">
    <property type="entry name" value="AMIDOHYDROLASE-RELATED DOMAIN-CONTAINING PROTEIN"/>
    <property type="match status" value="1"/>
</dbReference>
<dbReference type="InterPro" id="IPR011059">
    <property type="entry name" value="Metal-dep_hydrolase_composite"/>
</dbReference>
<name>A0A7C5U5R5_CALS0</name>
<dbReference type="InterPro" id="IPR050287">
    <property type="entry name" value="MTA/SAH_deaminase"/>
</dbReference>
<proteinExistence type="predicted"/>
<dbReference type="EMBL" id="DRXS01000089">
    <property type="protein sequence ID" value="HHR40516.1"/>
    <property type="molecule type" value="Genomic_DNA"/>
</dbReference>
<dbReference type="Pfam" id="PF01979">
    <property type="entry name" value="Amidohydro_1"/>
    <property type="match status" value="1"/>
</dbReference>
<dbReference type="PANTHER" id="PTHR43794">
    <property type="entry name" value="AMINOHYDROLASE SSNA-RELATED"/>
    <property type="match status" value="1"/>
</dbReference>
<comment type="caution">
    <text evidence="3">The sequence shown here is derived from an EMBL/GenBank/DDBJ whole genome shotgun (WGS) entry which is preliminary data.</text>
</comment>
<dbReference type="InterPro" id="IPR032466">
    <property type="entry name" value="Metal_Hydrolase"/>
</dbReference>
<dbReference type="InterPro" id="IPR006680">
    <property type="entry name" value="Amidohydro-rel"/>
</dbReference>
<reference evidence="3" key="1">
    <citation type="journal article" date="2020" name="mSystems">
        <title>Genome- and Community-Level Interaction Insights into Carbon Utilization and Element Cycling Functions of Hydrothermarchaeota in Hydrothermal Sediment.</title>
        <authorList>
            <person name="Zhou Z."/>
            <person name="Liu Y."/>
            <person name="Xu W."/>
            <person name="Pan J."/>
            <person name="Luo Z.H."/>
            <person name="Li M."/>
        </authorList>
    </citation>
    <scope>NUCLEOTIDE SEQUENCE [LARGE SCALE GENOMIC DNA]</scope>
    <source>
        <strain evidence="3">SpSt-1084</strain>
    </source>
</reference>
<dbReference type="Gene3D" id="3.20.20.140">
    <property type="entry name" value="Metal-dependent hydrolases"/>
    <property type="match status" value="1"/>
</dbReference>
<evidence type="ECO:0000256" key="1">
    <source>
        <dbReference type="ARBA" id="ARBA00022801"/>
    </source>
</evidence>
<dbReference type="GO" id="GO:0016810">
    <property type="term" value="F:hydrolase activity, acting on carbon-nitrogen (but not peptide) bonds"/>
    <property type="evidence" value="ECO:0007669"/>
    <property type="project" value="InterPro"/>
</dbReference>
<dbReference type="AlphaFoldDB" id="A0A7C5U5R5"/>
<dbReference type="SUPFAM" id="SSF51556">
    <property type="entry name" value="Metallo-dependent hydrolases"/>
    <property type="match status" value="1"/>
</dbReference>